<reference evidence="1 2" key="1">
    <citation type="journal article" date="2019" name="Nat. Med.">
        <title>A library of human gut bacterial isolates paired with longitudinal multiomics data enables mechanistic microbiome research.</title>
        <authorList>
            <person name="Poyet M."/>
            <person name="Groussin M."/>
            <person name="Gibbons S.M."/>
            <person name="Avila-Pacheco J."/>
            <person name="Jiang X."/>
            <person name="Kearney S.M."/>
            <person name="Perrotta A.R."/>
            <person name="Berdy B."/>
            <person name="Zhao S."/>
            <person name="Lieberman T.D."/>
            <person name="Swanson P.K."/>
            <person name="Smith M."/>
            <person name="Roesemann S."/>
            <person name="Alexander J.E."/>
            <person name="Rich S.A."/>
            <person name="Livny J."/>
            <person name="Vlamakis H."/>
            <person name="Clish C."/>
            <person name="Bullock K."/>
            <person name="Deik A."/>
            <person name="Scott J."/>
            <person name="Pierce K.A."/>
            <person name="Xavier R.J."/>
            <person name="Alm E.J."/>
        </authorList>
    </citation>
    <scope>NUCLEOTIDE SEQUENCE [LARGE SCALE GENOMIC DNA]</scope>
    <source>
        <strain evidence="1 2">BIOML-A1</strain>
    </source>
</reference>
<evidence type="ECO:0000313" key="1">
    <source>
        <dbReference type="EMBL" id="MSA94808.1"/>
    </source>
</evidence>
<dbReference type="EMBL" id="WKZA01000024">
    <property type="protein sequence ID" value="MSA94808.1"/>
    <property type="molecule type" value="Genomic_DNA"/>
</dbReference>
<sequence>MSAPVEAATAFANLYQRWFDDARGLAEANRRQTRRAVGARVADVLTLWDEHARAWLPGAPTILRLESGDLAAFVMREPCIALHSGRISTDAPVAGLRWESFRLCSYAIGRTVADLVLVTGRGGLLEDVEVVLDDGGRLFLANRDAWPLAHAV</sequence>
<dbReference type="RefSeq" id="WP_154249336.1">
    <property type="nucleotide sequence ID" value="NZ_WKZA01000024.1"/>
</dbReference>
<organism evidence="1 2">
    <name type="scientific">Gordonibacter urolithinfaciens</name>
    <dbReference type="NCBI Taxonomy" id="1335613"/>
    <lineage>
        <taxon>Bacteria</taxon>
        <taxon>Bacillati</taxon>
        <taxon>Actinomycetota</taxon>
        <taxon>Coriobacteriia</taxon>
        <taxon>Eggerthellales</taxon>
        <taxon>Eggerthellaceae</taxon>
        <taxon>Gordonibacter</taxon>
    </lineage>
</organism>
<protein>
    <submittedName>
        <fullName evidence="1">Uncharacterized protein</fullName>
    </submittedName>
</protein>
<name>A0A7K0IB92_9ACTN</name>
<gene>
    <name evidence="1" type="ORF">GKG38_06990</name>
</gene>
<proteinExistence type="predicted"/>
<dbReference type="Proteomes" id="UP000462865">
    <property type="component" value="Unassembled WGS sequence"/>
</dbReference>
<comment type="caution">
    <text evidence="1">The sequence shown here is derived from an EMBL/GenBank/DDBJ whole genome shotgun (WGS) entry which is preliminary data.</text>
</comment>
<evidence type="ECO:0000313" key="2">
    <source>
        <dbReference type="Proteomes" id="UP000462865"/>
    </source>
</evidence>
<dbReference type="AlphaFoldDB" id="A0A7K0IB92"/>
<accession>A0A7K0IB92</accession>